<keyword evidence="2" id="KW-1185">Reference proteome</keyword>
<sequence>MWEQSQQVTAVLLRFEGGWAIPILEDNVASGVEEHELFGGMNAQKVVFEPCLFQETELTLQSW</sequence>
<dbReference type="RefSeq" id="XP_066721342.1">
    <property type="nucleotide sequence ID" value="XM_066853201.1"/>
</dbReference>
<reference evidence="1 2" key="1">
    <citation type="submission" date="2023-01" db="EMBL/GenBank/DDBJ databases">
        <title>Analysis of 21 Apiospora genomes using comparative genomics revels a genus with tremendous synthesis potential of carbohydrate active enzymes and secondary metabolites.</title>
        <authorList>
            <person name="Sorensen T."/>
        </authorList>
    </citation>
    <scope>NUCLEOTIDE SEQUENCE [LARGE SCALE GENOMIC DNA]</scope>
    <source>
        <strain evidence="1 2">CBS 135458</strain>
    </source>
</reference>
<organism evidence="1 2">
    <name type="scientific">Apiospora phragmitis</name>
    <dbReference type="NCBI Taxonomy" id="2905665"/>
    <lineage>
        <taxon>Eukaryota</taxon>
        <taxon>Fungi</taxon>
        <taxon>Dikarya</taxon>
        <taxon>Ascomycota</taxon>
        <taxon>Pezizomycotina</taxon>
        <taxon>Sordariomycetes</taxon>
        <taxon>Xylariomycetidae</taxon>
        <taxon>Amphisphaeriales</taxon>
        <taxon>Apiosporaceae</taxon>
        <taxon>Apiospora</taxon>
    </lineage>
</organism>
<accession>A0ABR1WUM9</accession>
<dbReference type="Proteomes" id="UP001480595">
    <property type="component" value="Unassembled WGS sequence"/>
</dbReference>
<proteinExistence type="predicted"/>
<dbReference type="EMBL" id="JAQQWL010000002">
    <property type="protein sequence ID" value="KAK8086818.1"/>
    <property type="molecule type" value="Genomic_DNA"/>
</dbReference>
<evidence type="ECO:0000313" key="1">
    <source>
        <dbReference type="EMBL" id="KAK8086818.1"/>
    </source>
</evidence>
<dbReference type="GeneID" id="92086264"/>
<gene>
    <name evidence="1" type="ORF">PG994_001792</name>
</gene>
<comment type="caution">
    <text evidence="1">The sequence shown here is derived from an EMBL/GenBank/DDBJ whole genome shotgun (WGS) entry which is preliminary data.</text>
</comment>
<protein>
    <submittedName>
        <fullName evidence="1">Uncharacterized protein</fullName>
    </submittedName>
</protein>
<evidence type="ECO:0000313" key="2">
    <source>
        <dbReference type="Proteomes" id="UP001480595"/>
    </source>
</evidence>
<name>A0ABR1WUM9_9PEZI</name>